<dbReference type="Proteomes" id="UP000315295">
    <property type="component" value="Unassembled WGS sequence"/>
</dbReference>
<accession>A0A540LHV7</accession>
<name>A0A540LHV7_MALBA</name>
<keyword evidence="2" id="KW-1185">Reference proteome</keyword>
<dbReference type="GO" id="GO:0003714">
    <property type="term" value="F:transcription corepressor activity"/>
    <property type="evidence" value="ECO:0007669"/>
    <property type="project" value="InterPro"/>
</dbReference>
<evidence type="ECO:0000313" key="1">
    <source>
        <dbReference type="EMBL" id="TQD86057.1"/>
    </source>
</evidence>
<gene>
    <name evidence="1" type="ORF">C1H46_028396</name>
</gene>
<dbReference type="EMBL" id="VIEB01000578">
    <property type="protein sequence ID" value="TQD86057.1"/>
    <property type="molecule type" value="Genomic_DNA"/>
</dbReference>
<protein>
    <submittedName>
        <fullName evidence="1">Uncharacterized protein</fullName>
    </submittedName>
</protein>
<sequence>MAYIRSDQEFLPYAHEAIPRGYSEQTILKEGMFEDLSLANKQLRFVLIFLMVCLLLNWREMVRQLLNQLKVLVDECKRTFQVYDFPLFCY</sequence>
<organism evidence="1 2">
    <name type="scientific">Malus baccata</name>
    <name type="common">Siberian crab apple</name>
    <name type="synonym">Pyrus baccata</name>
    <dbReference type="NCBI Taxonomy" id="106549"/>
    <lineage>
        <taxon>Eukaryota</taxon>
        <taxon>Viridiplantae</taxon>
        <taxon>Streptophyta</taxon>
        <taxon>Embryophyta</taxon>
        <taxon>Tracheophyta</taxon>
        <taxon>Spermatophyta</taxon>
        <taxon>Magnoliopsida</taxon>
        <taxon>eudicotyledons</taxon>
        <taxon>Gunneridae</taxon>
        <taxon>Pentapetalae</taxon>
        <taxon>rosids</taxon>
        <taxon>fabids</taxon>
        <taxon>Rosales</taxon>
        <taxon>Rosaceae</taxon>
        <taxon>Amygdaloideae</taxon>
        <taxon>Maleae</taxon>
        <taxon>Malus</taxon>
    </lineage>
</organism>
<evidence type="ECO:0000313" key="2">
    <source>
        <dbReference type="Proteomes" id="UP000315295"/>
    </source>
</evidence>
<dbReference type="PANTHER" id="PTHR21243">
    <property type="entry name" value="PROTEIN SCAI"/>
    <property type="match status" value="1"/>
</dbReference>
<reference evidence="1 2" key="1">
    <citation type="journal article" date="2019" name="G3 (Bethesda)">
        <title>Sequencing of a Wild Apple (Malus baccata) Genome Unravels the Differences Between Cultivated and Wild Apple Species Regarding Disease Resistance and Cold Tolerance.</title>
        <authorList>
            <person name="Chen X."/>
        </authorList>
    </citation>
    <scope>NUCLEOTIDE SEQUENCE [LARGE SCALE GENOMIC DNA]</scope>
    <source>
        <strain evidence="2">cv. Shandingzi</strain>
        <tissue evidence="1">Leaves</tissue>
    </source>
</reference>
<dbReference type="STRING" id="106549.A0A540LHV7"/>
<proteinExistence type="predicted"/>
<dbReference type="Pfam" id="PF12070">
    <property type="entry name" value="SCAI"/>
    <property type="match status" value="1"/>
</dbReference>
<comment type="caution">
    <text evidence="1">The sequence shown here is derived from an EMBL/GenBank/DDBJ whole genome shotgun (WGS) entry which is preliminary data.</text>
</comment>
<dbReference type="GO" id="GO:0006351">
    <property type="term" value="P:DNA-templated transcription"/>
    <property type="evidence" value="ECO:0007669"/>
    <property type="project" value="InterPro"/>
</dbReference>
<dbReference type="InterPro" id="IPR022709">
    <property type="entry name" value="SCAI"/>
</dbReference>
<dbReference type="AlphaFoldDB" id="A0A540LHV7"/>